<evidence type="ECO:0000259" key="1">
    <source>
        <dbReference type="SMART" id="SM00256"/>
    </source>
</evidence>
<dbReference type="AlphaFoldDB" id="A0A9P6DKR7"/>
<keyword evidence="3" id="KW-1185">Reference proteome</keyword>
<dbReference type="OrthoDB" id="3219396at2759"/>
<feature type="domain" description="F-box" evidence="1">
    <location>
        <begin position="17"/>
        <end position="56"/>
    </location>
</feature>
<dbReference type="Gene3D" id="1.20.1280.50">
    <property type="match status" value="1"/>
</dbReference>
<dbReference type="InterPro" id="IPR036047">
    <property type="entry name" value="F-box-like_dom_sf"/>
</dbReference>
<dbReference type="Proteomes" id="UP000807025">
    <property type="component" value="Unassembled WGS sequence"/>
</dbReference>
<dbReference type="EMBL" id="MU154521">
    <property type="protein sequence ID" value="KAF9502343.1"/>
    <property type="molecule type" value="Genomic_DNA"/>
</dbReference>
<name>A0A9P6DKR7_PLEER</name>
<comment type="caution">
    <text evidence="2">The sequence shown here is derived from an EMBL/GenBank/DDBJ whole genome shotgun (WGS) entry which is preliminary data.</text>
</comment>
<dbReference type="SMART" id="SM00256">
    <property type="entry name" value="FBOX"/>
    <property type="match status" value="1"/>
</dbReference>
<gene>
    <name evidence="2" type="ORF">BDN71DRAFT_31611</name>
</gene>
<accession>A0A9P6DKR7</accession>
<protein>
    <recommendedName>
        <fullName evidence="1">F-box domain-containing protein</fullName>
    </recommendedName>
</protein>
<organism evidence="2 3">
    <name type="scientific">Pleurotus eryngii</name>
    <name type="common">Boletus of the steppes</name>
    <dbReference type="NCBI Taxonomy" id="5323"/>
    <lineage>
        <taxon>Eukaryota</taxon>
        <taxon>Fungi</taxon>
        <taxon>Dikarya</taxon>
        <taxon>Basidiomycota</taxon>
        <taxon>Agaricomycotina</taxon>
        <taxon>Agaricomycetes</taxon>
        <taxon>Agaricomycetidae</taxon>
        <taxon>Agaricales</taxon>
        <taxon>Pleurotineae</taxon>
        <taxon>Pleurotaceae</taxon>
        <taxon>Pleurotus</taxon>
    </lineage>
</organism>
<evidence type="ECO:0000313" key="2">
    <source>
        <dbReference type="EMBL" id="KAF9502343.1"/>
    </source>
</evidence>
<sequence length="251" mass="28216">MVEACEFLDMFIRAAPLPEVILYIFSFLDLPDLASLSQVSPLFKELASDQALHNNRIRIITPSRVNHSLFGQSAEGVALRPTVGDLVHRGVMRGLNIERRWRTGTYLYSSLSVRQYEASLLLQRRRTSSVISSFLRRRTTSHLNALTSLHVSHVLPDIESSSPAVSRILLPVMRKLKWSIQRDKLAKMVREGACITAVVNASGKPDVDAFGRWLESKGKGLVKEDSERVILAICPDVKNIVRQYEALCHPN</sequence>
<proteinExistence type="predicted"/>
<dbReference type="InterPro" id="IPR001810">
    <property type="entry name" value="F-box_dom"/>
</dbReference>
<dbReference type="SUPFAM" id="SSF81383">
    <property type="entry name" value="F-box domain"/>
    <property type="match status" value="1"/>
</dbReference>
<reference evidence="2" key="1">
    <citation type="submission" date="2020-11" db="EMBL/GenBank/DDBJ databases">
        <authorList>
            <consortium name="DOE Joint Genome Institute"/>
            <person name="Ahrendt S."/>
            <person name="Riley R."/>
            <person name="Andreopoulos W."/>
            <person name="Labutti K."/>
            <person name="Pangilinan J."/>
            <person name="Ruiz-Duenas F.J."/>
            <person name="Barrasa J.M."/>
            <person name="Sanchez-Garcia M."/>
            <person name="Camarero S."/>
            <person name="Miyauchi S."/>
            <person name="Serrano A."/>
            <person name="Linde D."/>
            <person name="Babiker R."/>
            <person name="Drula E."/>
            <person name="Ayuso-Fernandez I."/>
            <person name="Pacheco R."/>
            <person name="Padilla G."/>
            <person name="Ferreira P."/>
            <person name="Barriuso J."/>
            <person name="Kellner H."/>
            <person name="Castanera R."/>
            <person name="Alfaro M."/>
            <person name="Ramirez L."/>
            <person name="Pisabarro A.G."/>
            <person name="Kuo A."/>
            <person name="Tritt A."/>
            <person name="Lipzen A."/>
            <person name="He G."/>
            <person name="Yan M."/>
            <person name="Ng V."/>
            <person name="Cullen D."/>
            <person name="Martin F."/>
            <person name="Rosso M.-N."/>
            <person name="Henrissat B."/>
            <person name="Hibbett D."/>
            <person name="Martinez A.T."/>
            <person name="Grigoriev I.V."/>
        </authorList>
    </citation>
    <scope>NUCLEOTIDE SEQUENCE</scope>
    <source>
        <strain evidence="2">ATCC 90797</strain>
    </source>
</reference>
<evidence type="ECO:0000313" key="3">
    <source>
        <dbReference type="Proteomes" id="UP000807025"/>
    </source>
</evidence>
<dbReference type="Pfam" id="PF12937">
    <property type="entry name" value="F-box-like"/>
    <property type="match status" value="1"/>
</dbReference>